<keyword evidence="5" id="KW-1185">Reference proteome</keyword>
<name>A0A1Y0I3P4_9GAMM</name>
<feature type="transmembrane region" description="Helical" evidence="2">
    <location>
        <begin position="15"/>
        <end position="32"/>
    </location>
</feature>
<dbReference type="InterPro" id="IPR050570">
    <property type="entry name" value="Cell_wall_metabolism_enzyme"/>
</dbReference>
<sequence>MPKAVVSHNSTRFSGLYRVLIPFSLAPFRLILRVKVREALSAVLIVILTCLVATPTDSFGSSNSEIQKQESELSTIEKNINSISRWLKHALSKRDRLIAELEQSEQNISQLVTQQRRLTAKIEANKSRLNELNNNMEQLERDLDTQRGKLAQQIRIMHAQGEKPALKVLLDIEDMGSASRVLTYLEYINAARLETLKTFRQAQQNLYDTQAAVNNARQQLMQHQKTLDNRIASYQNETQKRERILASLTQELSTSEARLKHLQANRENLEKAIEKAKKKYRARRQSANSGKPFATLRTKLPWPTHGKVTRGYRSHLAGPSLRSNGILVEAPVGTTVSAIHDGQVVFADWIRGFGLMLIIDHGSGFMSLYGQNYSLLKDAGDTVAAGEPIATTGNSGGARESGLYFEIRKNGKPENPTKWLKKQ</sequence>
<keyword evidence="1" id="KW-0175">Coiled coil</keyword>
<dbReference type="OrthoDB" id="9784703at2"/>
<dbReference type="PANTHER" id="PTHR21666:SF270">
    <property type="entry name" value="MUREIN HYDROLASE ACTIVATOR ENVC"/>
    <property type="match status" value="1"/>
</dbReference>
<dbReference type="GO" id="GO:0004222">
    <property type="term" value="F:metalloendopeptidase activity"/>
    <property type="evidence" value="ECO:0007669"/>
    <property type="project" value="TreeGrafter"/>
</dbReference>
<feature type="coiled-coil region" evidence="1">
    <location>
        <begin position="199"/>
        <end position="286"/>
    </location>
</feature>
<proteinExistence type="predicted"/>
<accession>A0A1Y0I3P4</accession>
<feature type="coiled-coil region" evidence="1">
    <location>
        <begin position="87"/>
        <end position="156"/>
    </location>
</feature>
<dbReference type="CDD" id="cd12797">
    <property type="entry name" value="M23_peptidase"/>
    <property type="match status" value="1"/>
</dbReference>
<dbReference type="RefSeq" id="WP_087460265.1">
    <property type="nucleotide sequence ID" value="NZ_CP021425.1"/>
</dbReference>
<evidence type="ECO:0000256" key="2">
    <source>
        <dbReference type="SAM" id="Phobius"/>
    </source>
</evidence>
<evidence type="ECO:0000256" key="1">
    <source>
        <dbReference type="SAM" id="Coils"/>
    </source>
</evidence>
<feature type="transmembrane region" description="Helical" evidence="2">
    <location>
        <begin position="39"/>
        <end position="56"/>
    </location>
</feature>
<protein>
    <submittedName>
        <fullName evidence="4">Peptidase M23B</fullName>
    </submittedName>
</protein>
<keyword evidence="2" id="KW-1133">Transmembrane helix</keyword>
<dbReference type="FunFam" id="2.70.70.10:FF:000003">
    <property type="entry name" value="Murein hydrolase activator EnvC"/>
    <property type="match status" value="1"/>
</dbReference>
<keyword evidence="2" id="KW-0472">Membrane</keyword>
<evidence type="ECO:0000313" key="5">
    <source>
        <dbReference type="Proteomes" id="UP000196027"/>
    </source>
</evidence>
<evidence type="ECO:0000259" key="3">
    <source>
        <dbReference type="Pfam" id="PF01551"/>
    </source>
</evidence>
<organism evidence="4 5">
    <name type="scientific">Oleiphilus messinensis</name>
    <dbReference type="NCBI Taxonomy" id="141451"/>
    <lineage>
        <taxon>Bacteria</taxon>
        <taxon>Pseudomonadati</taxon>
        <taxon>Pseudomonadota</taxon>
        <taxon>Gammaproteobacteria</taxon>
        <taxon>Oceanospirillales</taxon>
        <taxon>Oleiphilaceae</taxon>
        <taxon>Oleiphilus</taxon>
    </lineage>
</organism>
<dbReference type="InterPro" id="IPR011055">
    <property type="entry name" value="Dup_hybrid_motif"/>
</dbReference>
<dbReference type="SUPFAM" id="SSF51261">
    <property type="entry name" value="Duplicated hybrid motif"/>
    <property type="match status" value="1"/>
</dbReference>
<dbReference type="AlphaFoldDB" id="A0A1Y0I3P4"/>
<dbReference type="InterPro" id="IPR016047">
    <property type="entry name" value="M23ase_b-sheet_dom"/>
</dbReference>
<gene>
    <name evidence="4" type="ORF">OLMES_1042</name>
</gene>
<evidence type="ECO:0000313" key="4">
    <source>
        <dbReference type="EMBL" id="ARU55128.1"/>
    </source>
</evidence>
<dbReference type="Gene3D" id="2.70.70.10">
    <property type="entry name" value="Glucose Permease (Domain IIA)"/>
    <property type="match status" value="1"/>
</dbReference>
<feature type="domain" description="M23ase beta-sheet core" evidence="3">
    <location>
        <begin position="323"/>
        <end position="416"/>
    </location>
</feature>
<keyword evidence="2" id="KW-0812">Transmembrane</keyword>
<dbReference type="PANTHER" id="PTHR21666">
    <property type="entry name" value="PEPTIDASE-RELATED"/>
    <property type="match status" value="1"/>
</dbReference>
<dbReference type="EMBL" id="CP021425">
    <property type="protein sequence ID" value="ARU55128.1"/>
    <property type="molecule type" value="Genomic_DNA"/>
</dbReference>
<reference evidence="4 5" key="1">
    <citation type="submission" date="2017-05" db="EMBL/GenBank/DDBJ databases">
        <title>Genomic insights into alkan degradation activity of Oleiphilus messinensis.</title>
        <authorList>
            <person name="Kozyavkin S.A."/>
            <person name="Slesarev A.I."/>
            <person name="Golyshin P.N."/>
            <person name="Korzhenkov A."/>
            <person name="Golyshina O.N."/>
            <person name="Toshchakov S.V."/>
        </authorList>
    </citation>
    <scope>NUCLEOTIDE SEQUENCE [LARGE SCALE GENOMIC DNA]</scope>
    <source>
        <strain evidence="4 5">ME102</strain>
    </source>
</reference>
<dbReference type="Proteomes" id="UP000196027">
    <property type="component" value="Chromosome"/>
</dbReference>
<dbReference type="Gene3D" id="6.10.250.3150">
    <property type="match status" value="1"/>
</dbReference>
<dbReference type="Pfam" id="PF01551">
    <property type="entry name" value="Peptidase_M23"/>
    <property type="match status" value="1"/>
</dbReference>
<dbReference type="KEGG" id="ome:OLMES_1042"/>